<dbReference type="Gene3D" id="3.40.630.10">
    <property type="entry name" value="Zn peptidases"/>
    <property type="match status" value="1"/>
</dbReference>
<dbReference type="Gene3D" id="3.30.70.360">
    <property type="match status" value="1"/>
</dbReference>
<dbReference type="RefSeq" id="WP_055748103.1">
    <property type="nucleotide sequence ID" value="NZ_LJJB01000015.1"/>
</dbReference>
<evidence type="ECO:0000313" key="3">
    <source>
        <dbReference type="Proteomes" id="UP000051063"/>
    </source>
</evidence>
<sequence>MRTTIEQLRTAIFSLFDHLHQHPEVSWQEDQTTSFVADFLRKHGCQVTTFEDVTGVVGDYGHATPDSITVGVRADMDALWQEVDGVFRANHSCGHDAHMTMAMGVLMVLQAQNIQLPGRLRLIFQPAEETGNGALTLVNKQVVDEIDYLYGVHLRPIQEIPNGTAASAILHGAAGTISGHIQSSDAHGARPHLGVNAIEVAAAIVEQLKGIHLDPLIPYSVKMTQLSAGGKSTNIIPGSAHFHLDLRAQTNEAIDALFNKVEHILQHIAQLYEVPVHYDITERVYAAEVNEEARQIMANAIMQTLGPDKLEAPISTPGAEDFHYYTKERPHLRATMLGLGCGLTPGLHHPHMTFDREALLDGIEILTRTVMATFERYPNVEER</sequence>
<organism evidence="2 3">
    <name type="scientific">Brevibacillus choshinensis</name>
    <dbReference type="NCBI Taxonomy" id="54911"/>
    <lineage>
        <taxon>Bacteria</taxon>
        <taxon>Bacillati</taxon>
        <taxon>Bacillota</taxon>
        <taxon>Bacilli</taxon>
        <taxon>Bacillales</taxon>
        <taxon>Paenibacillaceae</taxon>
        <taxon>Brevibacillus</taxon>
    </lineage>
</organism>
<proteinExistence type="predicted"/>
<evidence type="ECO:0000313" key="2">
    <source>
        <dbReference type="EMBL" id="KQL43563.1"/>
    </source>
</evidence>
<dbReference type="PANTHER" id="PTHR11014:SF122">
    <property type="entry name" value="AMIDOHYDROLASE AMHX"/>
    <property type="match status" value="1"/>
</dbReference>
<dbReference type="SUPFAM" id="SSF53187">
    <property type="entry name" value="Zn-dependent exopeptidases"/>
    <property type="match status" value="1"/>
</dbReference>
<dbReference type="SUPFAM" id="SSF55031">
    <property type="entry name" value="Bacterial exopeptidase dimerisation domain"/>
    <property type="match status" value="1"/>
</dbReference>
<dbReference type="EMBL" id="LJJB01000015">
    <property type="protein sequence ID" value="KQL43563.1"/>
    <property type="molecule type" value="Genomic_DNA"/>
</dbReference>
<feature type="domain" description="Peptidase M20 dimerisation" evidence="1">
    <location>
        <begin position="178"/>
        <end position="269"/>
    </location>
</feature>
<dbReference type="Pfam" id="PF07687">
    <property type="entry name" value="M20_dimer"/>
    <property type="match status" value="1"/>
</dbReference>
<gene>
    <name evidence="2" type="ORF">AN963_29420</name>
</gene>
<dbReference type="PANTHER" id="PTHR11014">
    <property type="entry name" value="PEPTIDASE M20 FAMILY MEMBER"/>
    <property type="match status" value="1"/>
</dbReference>
<name>A0ABR5MZN3_BRECH</name>
<reference evidence="2 3" key="1">
    <citation type="submission" date="2015-09" db="EMBL/GenBank/DDBJ databases">
        <title>Genome sequencing project for genomic taxonomy and phylogenomics of Bacillus-like bacteria.</title>
        <authorList>
            <person name="Liu B."/>
            <person name="Wang J."/>
            <person name="Zhu Y."/>
            <person name="Liu G."/>
            <person name="Chen Q."/>
            <person name="Chen Z."/>
            <person name="Lan J."/>
            <person name="Che J."/>
            <person name="Ge C."/>
            <person name="Shi H."/>
            <person name="Pan Z."/>
            <person name="Liu X."/>
        </authorList>
    </citation>
    <scope>NUCLEOTIDE SEQUENCE [LARGE SCALE GENOMIC DNA]</scope>
    <source>
        <strain evidence="2 3">DSM 8552</strain>
    </source>
</reference>
<accession>A0ABR5MZN3</accession>
<dbReference type="InterPro" id="IPR017439">
    <property type="entry name" value="Amidohydrolase"/>
</dbReference>
<protein>
    <submittedName>
        <fullName evidence="2">Amidohydrolase</fullName>
    </submittedName>
</protein>
<dbReference type="CDD" id="cd08018">
    <property type="entry name" value="M20_Acy1_amhX-like"/>
    <property type="match status" value="1"/>
</dbReference>
<dbReference type="InterPro" id="IPR036264">
    <property type="entry name" value="Bact_exopeptidase_dim_dom"/>
</dbReference>
<dbReference type="InterPro" id="IPR011650">
    <property type="entry name" value="Peptidase_M20_dimer"/>
</dbReference>
<dbReference type="Proteomes" id="UP000051063">
    <property type="component" value="Unassembled WGS sequence"/>
</dbReference>
<comment type="caution">
    <text evidence="2">The sequence shown here is derived from an EMBL/GenBank/DDBJ whole genome shotgun (WGS) entry which is preliminary data.</text>
</comment>
<dbReference type="PIRSF" id="PIRSF005962">
    <property type="entry name" value="Pept_M20D_amidohydro"/>
    <property type="match status" value="1"/>
</dbReference>
<dbReference type="NCBIfam" id="TIGR01891">
    <property type="entry name" value="amidohydrolases"/>
    <property type="match status" value="1"/>
</dbReference>
<keyword evidence="3" id="KW-1185">Reference proteome</keyword>
<dbReference type="Pfam" id="PF01546">
    <property type="entry name" value="Peptidase_M20"/>
    <property type="match status" value="1"/>
</dbReference>
<dbReference type="InterPro" id="IPR037484">
    <property type="entry name" value="AmhX-like"/>
</dbReference>
<dbReference type="InterPro" id="IPR002933">
    <property type="entry name" value="Peptidase_M20"/>
</dbReference>
<evidence type="ECO:0000259" key="1">
    <source>
        <dbReference type="Pfam" id="PF07687"/>
    </source>
</evidence>